<accession>A0A1R1S304</accession>
<dbReference type="RefSeq" id="WP_076758491.1">
    <property type="nucleotide sequence ID" value="NZ_JARMMH010000008.1"/>
</dbReference>
<gene>
    <name evidence="8" type="ORF">BW143_08395</name>
</gene>
<feature type="transmembrane region" description="Helical" evidence="7">
    <location>
        <begin position="6"/>
        <end position="22"/>
    </location>
</feature>
<evidence type="ECO:0000256" key="4">
    <source>
        <dbReference type="ARBA" id="ARBA00022989"/>
    </source>
</evidence>
<evidence type="ECO:0000256" key="3">
    <source>
        <dbReference type="ARBA" id="ARBA00022692"/>
    </source>
</evidence>
<evidence type="ECO:0000256" key="5">
    <source>
        <dbReference type="ARBA" id="ARBA00023136"/>
    </source>
</evidence>
<feature type="transmembrane region" description="Helical" evidence="7">
    <location>
        <begin position="158"/>
        <end position="179"/>
    </location>
</feature>
<dbReference type="OrthoDB" id="9814523at2"/>
<evidence type="ECO:0000256" key="2">
    <source>
        <dbReference type="ARBA" id="ARBA00006434"/>
    </source>
</evidence>
<feature type="transmembrane region" description="Helical" evidence="7">
    <location>
        <begin position="282"/>
        <end position="308"/>
    </location>
</feature>
<evidence type="ECO:0000256" key="6">
    <source>
        <dbReference type="RuleBase" id="RU362091"/>
    </source>
</evidence>
<feature type="transmembrane region" description="Helical" evidence="7">
    <location>
        <begin position="328"/>
        <end position="359"/>
    </location>
</feature>
<name>A0A1R1QQ35_9BACI</name>
<protein>
    <submittedName>
        <fullName evidence="8">Solute:sodium symporter family transporter</fullName>
    </submittedName>
</protein>
<dbReference type="Gene3D" id="1.20.1730.10">
    <property type="entry name" value="Sodium/glucose cotransporter"/>
    <property type="match status" value="1"/>
</dbReference>
<feature type="transmembrane region" description="Helical" evidence="7">
    <location>
        <begin position="503"/>
        <end position="522"/>
    </location>
</feature>
<comment type="subcellular location">
    <subcellularLocation>
        <location evidence="1">Membrane</location>
        <topology evidence="1">Multi-pass membrane protein</topology>
    </subcellularLocation>
</comment>
<dbReference type="GO" id="GO:0005886">
    <property type="term" value="C:plasma membrane"/>
    <property type="evidence" value="ECO:0007669"/>
    <property type="project" value="TreeGrafter"/>
</dbReference>
<feature type="transmembrane region" description="Helical" evidence="7">
    <location>
        <begin position="34"/>
        <end position="55"/>
    </location>
</feature>
<dbReference type="AlphaFoldDB" id="A0A1R1QQ35"/>
<evidence type="ECO:0000256" key="7">
    <source>
        <dbReference type="SAM" id="Phobius"/>
    </source>
</evidence>
<dbReference type="Proteomes" id="UP000187367">
    <property type="component" value="Unassembled WGS sequence"/>
</dbReference>
<feature type="transmembrane region" description="Helical" evidence="7">
    <location>
        <begin position="191"/>
        <end position="211"/>
    </location>
</feature>
<keyword evidence="4 7" id="KW-1133">Transmembrane helix</keyword>
<comment type="similarity">
    <text evidence="2 6">Belongs to the sodium:solute symporter (SSF) (TC 2.A.21) family.</text>
</comment>
<feature type="transmembrane region" description="Helical" evidence="7">
    <location>
        <begin position="119"/>
        <end position="138"/>
    </location>
</feature>
<dbReference type="CDD" id="cd10328">
    <property type="entry name" value="SLC5sbd_YidK"/>
    <property type="match status" value="1"/>
</dbReference>
<dbReference type="PANTHER" id="PTHR11819">
    <property type="entry name" value="SOLUTE CARRIER FAMILY 5"/>
    <property type="match status" value="1"/>
</dbReference>
<feature type="transmembrane region" description="Helical" evidence="7">
    <location>
        <begin position="461"/>
        <end position="482"/>
    </location>
</feature>
<dbReference type="PROSITE" id="PS50283">
    <property type="entry name" value="NA_SOLUT_SYMP_3"/>
    <property type="match status" value="1"/>
</dbReference>
<feature type="transmembrane region" description="Helical" evidence="7">
    <location>
        <begin position="75"/>
        <end position="98"/>
    </location>
</feature>
<feature type="transmembrane region" description="Helical" evidence="7">
    <location>
        <begin position="380"/>
        <end position="399"/>
    </location>
</feature>
<keyword evidence="9" id="KW-1185">Reference proteome</keyword>
<keyword evidence="5 7" id="KW-0472">Membrane</keyword>
<dbReference type="Pfam" id="PF00474">
    <property type="entry name" value="SSF"/>
    <property type="match status" value="1"/>
</dbReference>
<sequence>MLWIVITFLLINAGIFIFSCLRTKDINLKTSDGYFLGGRSLTALYIGSSLLLTNLSTEQMVGLNGQSYSGTMSAMAWEVTAPIALIMLAFVFLPRYLSSGVSTIPDFLEKRYDQRTRQIVSILLLLGYATSFLPTVLYSGALVLDQVFSISSVLGTNTFTTVFLISLFIGSASCCYIFFGGLKAAVSADAIYGIGLILGGLFIFVLGLMAIGDGSLLNGYTELTSVHKEKLNAITADNSAEVPWPAILTGLLVNNLFYWAVNQSIVQRALGAKNLAEGQKGALLAGVFKTIGVFYLVLPGVIAFHLYGGNIANPDTVYPKLIVDLMPTALVGVFAAILFGAILSSFNGALNSTITLFTLDLYKPIYKPDAKDEELVTTGRVFVVVLAAVSIIIAPFILFAPSGLYNYLQEMFGFFNVPVLAAVVVGFCSKKVPALAVKWAIPAHIALYTVSKVFFGHIHFLYILAVLFPFSVLLMLFIGKIRPRAREFKLERNARVDLQPWKHAKLSSILVICLMAGIYLLFSPWGLAQ</sequence>
<dbReference type="PANTHER" id="PTHR11819:SF195">
    <property type="entry name" value="SODIUM_GLUCOSE COTRANSPORTER 4"/>
    <property type="match status" value="1"/>
</dbReference>
<comment type="caution">
    <text evidence="8">The sequence shown here is derived from an EMBL/GenBank/DDBJ whole genome shotgun (WGS) entry which is preliminary data.</text>
</comment>
<proteinExistence type="inferred from homology"/>
<organism evidence="8 9">
    <name type="scientific">Bacillus swezeyi</name>
    <dbReference type="NCBI Taxonomy" id="1925020"/>
    <lineage>
        <taxon>Bacteria</taxon>
        <taxon>Bacillati</taxon>
        <taxon>Bacillota</taxon>
        <taxon>Bacilli</taxon>
        <taxon>Bacillales</taxon>
        <taxon>Bacillaceae</taxon>
        <taxon>Bacillus</taxon>
    </lineage>
</organism>
<feature type="transmembrane region" description="Helical" evidence="7">
    <location>
        <begin position="242"/>
        <end position="261"/>
    </location>
</feature>
<dbReference type="InterPro" id="IPR038377">
    <property type="entry name" value="Na/Glc_symporter_sf"/>
</dbReference>
<keyword evidence="3 7" id="KW-0812">Transmembrane</keyword>
<evidence type="ECO:0000313" key="9">
    <source>
        <dbReference type="Proteomes" id="UP000187367"/>
    </source>
</evidence>
<dbReference type="NCBIfam" id="NF007790">
    <property type="entry name" value="PRK10484.1"/>
    <property type="match status" value="1"/>
</dbReference>
<dbReference type="EMBL" id="MTJL01000012">
    <property type="protein sequence ID" value="OMI06763.1"/>
    <property type="molecule type" value="Genomic_DNA"/>
</dbReference>
<dbReference type="NCBIfam" id="TIGR00813">
    <property type="entry name" value="sss"/>
    <property type="match status" value="1"/>
</dbReference>
<dbReference type="GO" id="GO:0005412">
    <property type="term" value="F:D-glucose:sodium symporter activity"/>
    <property type="evidence" value="ECO:0007669"/>
    <property type="project" value="TreeGrafter"/>
</dbReference>
<reference evidence="8 9" key="1">
    <citation type="submission" date="2017-01" db="EMBL/GenBank/DDBJ databases">
        <title>Bacillus phylogenomics.</title>
        <authorList>
            <person name="Dunlap C."/>
        </authorList>
    </citation>
    <scope>NUCLEOTIDE SEQUENCE [LARGE SCALE GENOMIC DNA]</scope>
    <source>
        <strain evidence="8 9">NRRL B-41282</strain>
    </source>
</reference>
<evidence type="ECO:0000313" key="8">
    <source>
        <dbReference type="EMBL" id="OMI06763.1"/>
    </source>
</evidence>
<dbReference type="InterPro" id="IPR001734">
    <property type="entry name" value="Na/solute_symporter"/>
</dbReference>
<evidence type="ECO:0000256" key="1">
    <source>
        <dbReference type="ARBA" id="ARBA00004141"/>
    </source>
</evidence>
<accession>A0A1R1QQ35</accession>